<dbReference type="InterPro" id="IPR032675">
    <property type="entry name" value="LRR_dom_sf"/>
</dbReference>
<dbReference type="InterPro" id="IPR000504">
    <property type="entry name" value="RRM_dom"/>
</dbReference>
<evidence type="ECO:0000256" key="2">
    <source>
        <dbReference type="ARBA" id="ARBA00022884"/>
    </source>
</evidence>
<sequence length="596" mass="68527">MLATNKMSLNKPKTKEAEFIDNKSTSTKDRIPVKKLYVSNLPKKFIKGELYSIFSTYGEVEINYPKKNTGYIFITYTDENNALKVRKAANEKEIIYQGEVLNVVPAYKQNQPDSKPKMPPKKLQSRKRQKKSIKVNNDESLSLPTINILDNDCLIKIFLYLPIHDRMRIERVCKRWQTVNQQAWSDIKELEIPKVIDYKGPPCSMTLDTEDRGVKKLLLRCGRFLNKLKFNKIESLGQFKIIPMIGKHCRNLQCLILPLDNDSNFDMTSIFFNLHKLEHVELSGLNRRFRDSCLKKLPTNTMKELSLEKEVTDFEYDTSCVKLTRAGAIGIQNMKNLWKLELNRFSFKADKLKLIVCNESITNLSLENCCFEKCINLIANIRWLKYLNLSNVHAVDDNFLIKLAANCTELEELNIENCKDVTNNGINAVFKLKKLTTLIINYLYGVTGTALVLSTFVPLKVLRCRNCHFVGDSGAIELLENAPYLEEIDLSGTSISKRFLDVACNVANSRGNIIPLKIIVSSALELDWVKPLLCRSESFIVEGRADSTWESDRDDDDLSDSYFFDDEDDIDDDDYSCWGSEFFDSDEDFIEGFLNY</sequence>
<name>A0AA39C5U5_9HYME</name>
<dbReference type="SMART" id="SM00367">
    <property type="entry name" value="LRR_CC"/>
    <property type="match status" value="3"/>
</dbReference>
<protein>
    <recommendedName>
        <fullName evidence="9">RNA-binding protein EEED8.10</fullName>
    </recommendedName>
</protein>
<dbReference type="Gene3D" id="3.30.70.330">
    <property type="match status" value="1"/>
</dbReference>
<keyword evidence="8" id="KW-1185">Reference proteome</keyword>
<feature type="compositionally biased region" description="Basic residues" evidence="4">
    <location>
        <begin position="118"/>
        <end position="133"/>
    </location>
</feature>
<dbReference type="GO" id="GO:0031146">
    <property type="term" value="P:SCF-dependent proteasomal ubiquitin-dependent protein catabolic process"/>
    <property type="evidence" value="ECO:0007669"/>
    <property type="project" value="TreeGrafter"/>
</dbReference>
<keyword evidence="1" id="KW-0833">Ubl conjugation pathway</keyword>
<dbReference type="CDD" id="cd00590">
    <property type="entry name" value="RRM_SF"/>
    <property type="match status" value="1"/>
</dbReference>
<dbReference type="InterPro" id="IPR006553">
    <property type="entry name" value="Leu-rich_rpt_Cys-con_subtyp"/>
</dbReference>
<evidence type="ECO:0000256" key="1">
    <source>
        <dbReference type="ARBA" id="ARBA00022786"/>
    </source>
</evidence>
<dbReference type="SUPFAM" id="SSF52047">
    <property type="entry name" value="RNI-like"/>
    <property type="match status" value="1"/>
</dbReference>
<dbReference type="PROSITE" id="PS50102">
    <property type="entry name" value="RRM"/>
    <property type="match status" value="1"/>
</dbReference>
<dbReference type="PANTHER" id="PTHR13318">
    <property type="entry name" value="PARTNER OF PAIRED, ISOFORM B-RELATED"/>
    <property type="match status" value="1"/>
</dbReference>
<gene>
    <name evidence="7" type="ORF">PV328_009414</name>
</gene>
<dbReference type="Pfam" id="PF12937">
    <property type="entry name" value="F-box-like"/>
    <property type="match status" value="1"/>
</dbReference>
<dbReference type="InterPro" id="IPR035979">
    <property type="entry name" value="RBD_domain_sf"/>
</dbReference>
<evidence type="ECO:0008006" key="9">
    <source>
        <dbReference type="Google" id="ProtNLM"/>
    </source>
</evidence>
<reference evidence="7" key="1">
    <citation type="journal article" date="2023" name="bioRxiv">
        <title>Scaffold-level genome assemblies of two parasitoid biocontrol wasps reveal the parthenogenesis mechanism and an associated novel virus.</title>
        <authorList>
            <person name="Inwood S."/>
            <person name="Skelly J."/>
            <person name="Guhlin J."/>
            <person name="Harrop T."/>
            <person name="Goldson S."/>
            <person name="Dearden P."/>
        </authorList>
    </citation>
    <scope>NUCLEOTIDE SEQUENCE</scope>
    <source>
        <strain evidence="7">Irish</strain>
        <tissue evidence="7">Whole body</tissue>
    </source>
</reference>
<dbReference type="SMART" id="SM00360">
    <property type="entry name" value="RRM"/>
    <property type="match status" value="1"/>
</dbReference>
<evidence type="ECO:0000256" key="3">
    <source>
        <dbReference type="PROSITE-ProRule" id="PRU00176"/>
    </source>
</evidence>
<dbReference type="InterPro" id="IPR036047">
    <property type="entry name" value="F-box-like_dom_sf"/>
</dbReference>
<feature type="region of interest" description="Disordered" evidence="4">
    <location>
        <begin position="108"/>
        <end position="134"/>
    </location>
</feature>
<dbReference type="Gene3D" id="3.80.10.10">
    <property type="entry name" value="Ribonuclease Inhibitor"/>
    <property type="match status" value="1"/>
</dbReference>
<dbReference type="Proteomes" id="UP001168990">
    <property type="component" value="Unassembled WGS sequence"/>
</dbReference>
<accession>A0AA39C5U5</accession>
<comment type="caution">
    <text evidence="7">The sequence shown here is derived from an EMBL/GenBank/DDBJ whole genome shotgun (WGS) entry which is preliminary data.</text>
</comment>
<dbReference type="InterPro" id="IPR012677">
    <property type="entry name" value="Nucleotide-bd_a/b_plait_sf"/>
</dbReference>
<keyword evidence="2 3" id="KW-0694">RNA-binding</keyword>
<evidence type="ECO:0000259" key="5">
    <source>
        <dbReference type="PROSITE" id="PS50102"/>
    </source>
</evidence>
<proteinExistence type="predicted"/>
<evidence type="ECO:0000313" key="7">
    <source>
        <dbReference type="EMBL" id="KAK0158408.1"/>
    </source>
</evidence>
<dbReference type="EMBL" id="JAQQBS010001424">
    <property type="protein sequence ID" value="KAK0158408.1"/>
    <property type="molecule type" value="Genomic_DNA"/>
</dbReference>
<dbReference type="SUPFAM" id="SSF54928">
    <property type="entry name" value="RNA-binding domain, RBD"/>
    <property type="match status" value="1"/>
</dbReference>
<feature type="domain" description="F-box" evidence="6">
    <location>
        <begin position="143"/>
        <end position="187"/>
    </location>
</feature>
<dbReference type="SUPFAM" id="SSF81383">
    <property type="entry name" value="F-box domain"/>
    <property type="match status" value="1"/>
</dbReference>
<dbReference type="PROSITE" id="PS50181">
    <property type="entry name" value="FBOX"/>
    <property type="match status" value="1"/>
</dbReference>
<reference evidence="7" key="2">
    <citation type="submission" date="2023-03" db="EMBL/GenBank/DDBJ databases">
        <authorList>
            <person name="Inwood S.N."/>
            <person name="Skelly J.G."/>
            <person name="Guhlin J."/>
            <person name="Harrop T.W.R."/>
            <person name="Goldson S.G."/>
            <person name="Dearden P.K."/>
        </authorList>
    </citation>
    <scope>NUCLEOTIDE SEQUENCE</scope>
    <source>
        <strain evidence="7">Irish</strain>
        <tissue evidence="7">Whole body</tissue>
    </source>
</reference>
<dbReference type="AlphaFoldDB" id="A0AA39C5U5"/>
<dbReference type="InterPro" id="IPR001810">
    <property type="entry name" value="F-box_dom"/>
</dbReference>
<evidence type="ECO:0000256" key="4">
    <source>
        <dbReference type="SAM" id="MobiDB-lite"/>
    </source>
</evidence>
<feature type="domain" description="RRM" evidence="5">
    <location>
        <begin position="34"/>
        <end position="108"/>
    </location>
</feature>
<dbReference type="GO" id="GO:0019005">
    <property type="term" value="C:SCF ubiquitin ligase complex"/>
    <property type="evidence" value="ECO:0007669"/>
    <property type="project" value="TreeGrafter"/>
</dbReference>
<evidence type="ECO:0000259" key="6">
    <source>
        <dbReference type="PROSITE" id="PS50181"/>
    </source>
</evidence>
<dbReference type="GO" id="GO:0003723">
    <property type="term" value="F:RNA binding"/>
    <property type="evidence" value="ECO:0007669"/>
    <property type="project" value="UniProtKB-UniRule"/>
</dbReference>
<dbReference type="Gene3D" id="1.20.1280.50">
    <property type="match status" value="1"/>
</dbReference>
<evidence type="ECO:0000313" key="8">
    <source>
        <dbReference type="Proteomes" id="UP001168990"/>
    </source>
</evidence>
<dbReference type="Pfam" id="PF00076">
    <property type="entry name" value="RRM_1"/>
    <property type="match status" value="1"/>
</dbReference>
<organism evidence="7 8">
    <name type="scientific">Microctonus aethiopoides</name>
    <dbReference type="NCBI Taxonomy" id="144406"/>
    <lineage>
        <taxon>Eukaryota</taxon>
        <taxon>Metazoa</taxon>
        <taxon>Ecdysozoa</taxon>
        <taxon>Arthropoda</taxon>
        <taxon>Hexapoda</taxon>
        <taxon>Insecta</taxon>
        <taxon>Pterygota</taxon>
        <taxon>Neoptera</taxon>
        <taxon>Endopterygota</taxon>
        <taxon>Hymenoptera</taxon>
        <taxon>Apocrita</taxon>
        <taxon>Ichneumonoidea</taxon>
        <taxon>Braconidae</taxon>
        <taxon>Euphorinae</taxon>
        <taxon>Microctonus</taxon>
    </lineage>
</organism>